<name>A0A0P9CXL6_9CHLR</name>
<feature type="transmembrane region" description="Helical" evidence="1">
    <location>
        <begin position="105"/>
        <end position="124"/>
    </location>
</feature>
<sequence>MARRIISASRFLIIIAVIAIFLIGTALLIYGAAETYKLIAGLFAGAGGKGSKALLLGAIEMVDLFLLATVLYVIAVGLYELFIDDQLPLPEWLEIHTLDDLKEKLIGVVVVVMAVLFLGQLISWDGQRELLGYGAAVALVIAALTYFTSQKKSKGTKAPGEKKEG</sequence>
<keyword evidence="1" id="KW-1133">Transmembrane helix</keyword>
<protein>
    <recommendedName>
        <fullName evidence="4">YqhA family protein</fullName>
    </recommendedName>
</protein>
<dbReference type="Proteomes" id="UP000050509">
    <property type="component" value="Unassembled WGS sequence"/>
</dbReference>
<dbReference type="InterPro" id="IPR005134">
    <property type="entry name" value="UPF0114"/>
</dbReference>
<accession>A0A0P9CXL6</accession>
<dbReference type="PANTHER" id="PTHR31721">
    <property type="entry name" value="OS06G0710300 PROTEIN"/>
    <property type="match status" value="1"/>
</dbReference>
<feature type="transmembrane region" description="Helical" evidence="1">
    <location>
        <begin position="12"/>
        <end position="33"/>
    </location>
</feature>
<keyword evidence="3" id="KW-1185">Reference proteome</keyword>
<dbReference type="PIRSF" id="PIRSF026509">
    <property type="entry name" value="UCP026509"/>
    <property type="match status" value="1"/>
</dbReference>
<evidence type="ECO:0000256" key="1">
    <source>
        <dbReference type="SAM" id="Phobius"/>
    </source>
</evidence>
<dbReference type="PANTHER" id="PTHR31721:SF4">
    <property type="entry name" value="OS06G0710300 PROTEIN"/>
    <property type="match status" value="1"/>
</dbReference>
<organism evidence="2 3">
    <name type="scientific">Kouleothrix aurantiaca</name>
    <dbReference type="NCBI Taxonomy" id="186479"/>
    <lineage>
        <taxon>Bacteria</taxon>
        <taxon>Bacillati</taxon>
        <taxon>Chloroflexota</taxon>
        <taxon>Chloroflexia</taxon>
        <taxon>Chloroflexales</taxon>
        <taxon>Roseiflexineae</taxon>
        <taxon>Roseiflexaceae</taxon>
        <taxon>Kouleothrix</taxon>
    </lineage>
</organism>
<feature type="transmembrane region" description="Helical" evidence="1">
    <location>
        <begin position="53"/>
        <end position="79"/>
    </location>
</feature>
<dbReference type="EMBL" id="LJCR01001086">
    <property type="protein sequence ID" value="KPV51073.1"/>
    <property type="molecule type" value="Genomic_DNA"/>
</dbReference>
<keyword evidence="1" id="KW-0472">Membrane</keyword>
<evidence type="ECO:0008006" key="4">
    <source>
        <dbReference type="Google" id="ProtNLM"/>
    </source>
</evidence>
<proteinExistence type="predicted"/>
<reference evidence="2 3" key="1">
    <citation type="submission" date="2015-09" db="EMBL/GenBank/DDBJ databases">
        <title>Draft genome sequence of Kouleothrix aurantiaca JCM 19913.</title>
        <authorList>
            <person name="Hemp J."/>
        </authorList>
    </citation>
    <scope>NUCLEOTIDE SEQUENCE [LARGE SCALE GENOMIC DNA]</scope>
    <source>
        <strain evidence="2 3">COM-B</strain>
    </source>
</reference>
<evidence type="ECO:0000313" key="3">
    <source>
        <dbReference type="Proteomes" id="UP000050509"/>
    </source>
</evidence>
<dbReference type="AlphaFoldDB" id="A0A0P9CXL6"/>
<dbReference type="PATRIC" id="fig|186479.3.peg.387"/>
<comment type="caution">
    <text evidence="2">The sequence shown here is derived from an EMBL/GenBank/DDBJ whole genome shotgun (WGS) entry which is preliminary data.</text>
</comment>
<feature type="transmembrane region" description="Helical" evidence="1">
    <location>
        <begin position="130"/>
        <end position="147"/>
    </location>
</feature>
<evidence type="ECO:0000313" key="2">
    <source>
        <dbReference type="EMBL" id="KPV51073.1"/>
    </source>
</evidence>
<gene>
    <name evidence="2" type="ORF">SE17_23310</name>
</gene>
<keyword evidence="1" id="KW-0812">Transmembrane</keyword>
<dbReference type="Pfam" id="PF03350">
    <property type="entry name" value="UPF0114"/>
    <property type="match status" value="1"/>
</dbReference>